<name>A0A368KZQ7_9BURK</name>
<evidence type="ECO:0000256" key="5">
    <source>
        <dbReference type="ARBA" id="ARBA00022909"/>
    </source>
</evidence>
<gene>
    <name evidence="9" type="ORF">DU000_10635</name>
</gene>
<dbReference type="EC" id="4.1.2.25" evidence="4"/>
<proteinExistence type="inferred from homology"/>
<feature type="domain" description="Dihydroneopterin aldolase/epimerase" evidence="8">
    <location>
        <begin position="15"/>
        <end position="126"/>
    </location>
</feature>
<dbReference type="GO" id="GO:0004150">
    <property type="term" value="F:dihydroneopterin aldolase activity"/>
    <property type="evidence" value="ECO:0007669"/>
    <property type="project" value="UniProtKB-EC"/>
</dbReference>
<reference evidence="9 10" key="1">
    <citation type="journal article" date="2018" name="Int. J. Syst. Evol. Microbiol.">
        <title>Parvibium lacunae gen. nov., sp. nov., a new member of the family Alcaligenaceae isolated from a freshwater pond.</title>
        <authorList>
            <person name="Chen W.M."/>
            <person name="Xie P.B."/>
            <person name="Hsu M.Y."/>
            <person name="Sheu S.Y."/>
        </authorList>
    </citation>
    <scope>NUCLEOTIDE SEQUENCE [LARGE SCALE GENOMIC DNA]</scope>
    <source>
        <strain evidence="9 10">KMB9</strain>
    </source>
</reference>
<evidence type="ECO:0000256" key="3">
    <source>
        <dbReference type="ARBA" id="ARBA00005708"/>
    </source>
</evidence>
<dbReference type="PANTHER" id="PTHR42844:SF1">
    <property type="entry name" value="DIHYDRONEOPTERIN ALDOLASE 1-RELATED"/>
    <property type="match status" value="1"/>
</dbReference>
<evidence type="ECO:0000313" key="10">
    <source>
        <dbReference type="Proteomes" id="UP000252357"/>
    </source>
</evidence>
<dbReference type="InterPro" id="IPR006157">
    <property type="entry name" value="FolB_dom"/>
</dbReference>
<dbReference type="RefSeq" id="WP_114403391.1">
    <property type="nucleotide sequence ID" value="NZ_QPGB01000005.1"/>
</dbReference>
<sequence>MKFDFHELMLTCRRVSIQGLRLDAFVGVFDEEKERSQPIIIDIAAYADLAQTTPQRDALDEVFDYNQLRNIAHKTVDGRHIHLLETLTDQMAAQILQLPSIRAVHIIIRKPTTFADCEAVCVELFKMNSESA</sequence>
<dbReference type="SUPFAM" id="SSF55620">
    <property type="entry name" value="Tetrahydrobiopterin biosynthesis enzymes-like"/>
    <property type="match status" value="1"/>
</dbReference>
<dbReference type="SMART" id="SM00905">
    <property type="entry name" value="FolB"/>
    <property type="match status" value="1"/>
</dbReference>
<accession>A0A368KZQ7</accession>
<keyword evidence="10" id="KW-1185">Reference proteome</keyword>
<evidence type="ECO:0000256" key="7">
    <source>
        <dbReference type="ARBA" id="ARBA00032903"/>
    </source>
</evidence>
<organism evidence="9 10">
    <name type="scientific">Parvibium lacunae</name>
    <dbReference type="NCBI Taxonomy" id="1888893"/>
    <lineage>
        <taxon>Bacteria</taxon>
        <taxon>Pseudomonadati</taxon>
        <taxon>Pseudomonadota</taxon>
        <taxon>Betaproteobacteria</taxon>
        <taxon>Burkholderiales</taxon>
        <taxon>Alcaligenaceae</taxon>
        <taxon>Parvibium</taxon>
    </lineage>
</organism>
<dbReference type="InterPro" id="IPR043133">
    <property type="entry name" value="GTP-CH-I_C/QueF"/>
</dbReference>
<evidence type="ECO:0000256" key="2">
    <source>
        <dbReference type="ARBA" id="ARBA00005013"/>
    </source>
</evidence>
<evidence type="ECO:0000313" key="9">
    <source>
        <dbReference type="EMBL" id="RCS56788.1"/>
    </source>
</evidence>
<protein>
    <recommendedName>
        <fullName evidence="4">dihydroneopterin aldolase</fullName>
        <ecNumber evidence="4">4.1.2.25</ecNumber>
    </recommendedName>
    <alternativeName>
        <fullName evidence="7">7,8-dihydroneopterin aldolase</fullName>
    </alternativeName>
</protein>
<dbReference type="OrthoDB" id="8521219at2"/>
<dbReference type="NCBIfam" id="TIGR00526">
    <property type="entry name" value="folB_dom"/>
    <property type="match status" value="1"/>
</dbReference>
<comment type="caution">
    <text evidence="9">The sequence shown here is derived from an EMBL/GenBank/DDBJ whole genome shotgun (WGS) entry which is preliminary data.</text>
</comment>
<comment type="similarity">
    <text evidence="3">Belongs to the DHNA family.</text>
</comment>
<evidence type="ECO:0000256" key="4">
    <source>
        <dbReference type="ARBA" id="ARBA00013043"/>
    </source>
</evidence>
<keyword evidence="5" id="KW-0289">Folate biosynthesis</keyword>
<dbReference type="Pfam" id="PF02152">
    <property type="entry name" value="FolB"/>
    <property type="match status" value="1"/>
</dbReference>
<dbReference type="InterPro" id="IPR006156">
    <property type="entry name" value="Dihydroneopterin_aldolase"/>
</dbReference>
<dbReference type="Gene3D" id="3.30.1130.10">
    <property type="match status" value="1"/>
</dbReference>
<comment type="pathway">
    <text evidence="2">Cofactor biosynthesis; tetrahydrofolate biosynthesis; 2-amino-4-hydroxy-6-hydroxymethyl-7,8-dihydropteridine diphosphate from 7,8-dihydroneopterin triphosphate: step 3/4.</text>
</comment>
<dbReference type="AlphaFoldDB" id="A0A368KZQ7"/>
<dbReference type="GO" id="GO:0005737">
    <property type="term" value="C:cytoplasm"/>
    <property type="evidence" value="ECO:0007669"/>
    <property type="project" value="TreeGrafter"/>
</dbReference>
<comment type="catalytic activity">
    <reaction evidence="1">
        <text>7,8-dihydroneopterin = 6-hydroxymethyl-7,8-dihydropterin + glycolaldehyde</text>
        <dbReference type="Rhea" id="RHEA:10540"/>
        <dbReference type="ChEBI" id="CHEBI:17001"/>
        <dbReference type="ChEBI" id="CHEBI:17071"/>
        <dbReference type="ChEBI" id="CHEBI:44841"/>
        <dbReference type="EC" id="4.1.2.25"/>
    </reaction>
</comment>
<evidence type="ECO:0000256" key="6">
    <source>
        <dbReference type="ARBA" id="ARBA00023239"/>
    </source>
</evidence>
<evidence type="ECO:0000259" key="8">
    <source>
        <dbReference type="SMART" id="SM00905"/>
    </source>
</evidence>
<dbReference type="EMBL" id="QPGB01000005">
    <property type="protein sequence ID" value="RCS56788.1"/>
    <property type="molecule type" value="Genomic_DNA"/>
</dbReference>
<dbReference type="GO" id="GO:0046656">
    <property type="term" value="P:folic acid biosynthetic process"/>
    <property type="evidence" value="ECO:0007669"/>
    <property type="project" value="UniProtKB-KW"/>
</dbReference>
<dbReference type="PANTHER" id="PTHR42844">
    <property type="entry name" value="DIHYDRONEOPTERIN ALDOLASE 1-RELATED"/>
    <property type="match status" value="1"/>
</dbReference>
<keyword evidence="6" id="KW-0456">Lyase</keyword>
<evidence type="ECO:0000256" key="1">
    <source>
        <dbReference type="ARBA" id="ARBA00001353"/>
    </source>
</evidence>
<dbReference type="Proteomes" id="UP000252357">
    <property type="component" value="Unassembled WGS sequence"/>
</dbReference>